<dbReference type="Proteomes" id="UP001055811">
    <property type="component" value="Linkage Group LG06"/>
</dbReference>
<dbReference type="EMBL" id="CM042014">
    <property type="protein sequence ID" value="KAI3722996.1"/>
    <property type="molecule type" value="Genomic_DNA"/>
</dbReference>
<comment type="caution">
    <text evidence="1">The sequence shown here is derived from an EMBL/GenBank/DDBJ whole genome shotgun (WGS) entry which is preliminary data.</text>
</comment>
<accession>A0ACB9BLW0</accession>
<organism evidence="1 2">
    <name type="scientific">Cichorium intybus</name>
    <name type="common">Chicory</name>
    <dbReference type="NCBI Taxonomy" id="13427"/>
    <lineage>
        <taxon>Eukaryota</taxon>
        <taxon>Viridiplantae</taxon>
        <taxon>Streptophyta</taxon>
        <taxon>Embryophyta</taxon>
        <taxon>Tracheophyta</taxon>
        <taxon>Spermatophyta</taxon>
        <taxon>Magnoliopsida</taxon>
        <taxon>eudicotyledons</taxon>
        <taxon>Gunneridae</taxon>
        <taxon>Pentapetalae</taxon>
        <taxon>asterids</taxon>
        <taxon>campanulids</taxon>
        <taxon>Asterales</taxon>
        <taxon>Asteraceae</taxon>
        <taxon>Cichorioideae</taxon>
        <taxon>Cichorieae</taxon>
        <taxon>Cichoriinae</taxon>
        <taxon>Cichorium</taxon>
    </lineage>
</organism>
<reference evidence="2" key="1">
    <citation type="journal article" date="2022" name="Mol. Ecol. Resour.">
        <title>The genomes of chicory, endive, great burdock and yacon provide insights into Asteraceae palaeo-polyploidization history and plant inulin production.</title>
        <authorList>
            <person name="Fan W."/>
            <person name="Wang S."/>
            <person name="Wang H."/>
            <person name="Wang A."/>
            <person name="Jiang F."/>
            <person name="Liu H."/>
            <person name="Zhao H."/>
            <person name="Xu D."/>
            <person name="Zhang Y."/>
        </authorList>
    </citation>
    <scope>NUCLEOTIDE SEQUENCE [LARGE SCALE GENOMIC DNA]</scope>
    <source>
        <strain evidence="2">cv. Punajuju</strain>
    </source>
</reference>
<gene>
    <name evidence="1" type="ORF">L2E82_34256</name>
</gene>
<protein>
    <submittedName>
        <fullName evidence="1">Uncharacterized protein</fullName>
    </submittedName>
</protein>
<keyword evidence="2" id="KW-1185">Reference proteome</keyword>
<evidence type="ECO:0000313" key="2">
    <source>
        <dbReference type="Proteomes" id="UP001055811"/>
    </source>
</evidence>
<evidence type="ECO:0000313" key="1">
    <source>
        <dbReference type="EMBL" id="KAI3722996.1"/>
    </source>
</evidence>
<name>A0ACB9BLW0_CICIN</name>
<sequence length="338" mass="38845">MDGRVPKPRLDPGTILRISEHFLNREHYVDSRQYAQQVFEIDPNFPGVSEILAVVDVLLASKNRLSTEIPHDWYAVMQLDRFSQDSNLITQRFHILYGLLDPSNNKFPFADKAFDLVCEAWYVLSNPEKRREFDDSLKRLMGDENSMDNLWTVCPYCYYVYEFPRAYLELCLKCPNEKCSKAFTCVEIDRPPFEVLIKGNYICAGFSPLGDQYGRWNPFTPSKKQEAKTSPNTDTFVQISDDDEDQINREKNVAKQVVRRKKSVAKNTKKVTGVGNRVTKEVFVHRQQQDLTVHSPENDDDDCENNFSFGSVGEPIDPTNVGEVEFHDADGDIFVSLA</sequence>
<reference evidence="1 2" key="2">
    <citation type="journal article" date="2022" name="Mol. Ecol. Resour.">
        <title>The genomes of chicory, endive, great burdock and yacon provide insights into Asteraceae paleo-polyploidization history and plant inulin production.</title>
        <authorList>
            <person name="Fan W."/>
            <person name="Wang S."/>
            <person name="Wang H."/>
            <person name="Wang A."/>
            <person name="Jiang F."/>
            <person name="Liu H."/>
            <person name="Zhao H."/>
            <person name="Xu D."/>
            <person name="Zhang Y."/>
        </authorList>
    </citation>
    <scope>NUCLEOTIDE SEQUENCE [LARGE SCALE GENOMIC DNA]</scope>
    <source>
        <strain evidence="2">cv. Punajuju</strain>
        <tissue evidence="1">Leaves</tissue>
    </source>
</reference>
<proteinExistence type="predicted"/>